<keyword evidence="1 5" id="KW-0238">DNA-binding</keyword>
<dbReference type="SMART" id="SM00421">
    <property type="entry name" value="HTH_LUXR"/>
    <property type="match status" value="1"/>
</dbReference>
<evidence type="ECO:0000256" key="1">
    <source>
        <dbReference type="ARBA" id="ARBA00023125"/>
    </source>
</evidence>
<sequence length="233" mass="25151">MEGAGGHMGTEQTKGAPAGAGIRIALVENDVLARKPLEYLLTRAMPDLRIVETFTNGMDAIQYCSQHRRSIDILLTDMHLGDVDGPAVAWRLRCAGSMLPILGITSLPLGHYHDAVVAAGLQGLLPKSNIARIVTALRDLQQGKPCAGYESPAMAVARIGKSASPMRALTDAQTKVLELAAAGYDSNGIARQLHCAPSTVRKHKQNILARLNVPTIQEAVVQWTRFQHMFNLD</sequence>
<dbReference type="PROSITE" id="PS50043">
    <property type="entry name" value="HTH_LUXR_2"/>
    <property type="match status" value="1"/>
</dbReference>
<dbReference type="InterPro" id="IPR016032">
    <property type="entry name" value="Sig_transdc_resp-reg_C-effctor"/>
</dbReference>
<evidence type="ECO:0000313" key="6">
    <source>
        <dbReference type="Proteomes" id="UP000273889"/>
    </source>
</evidence>
<proteinExistence type="predicted"/>
<dbReference type="PROSITE" id="PS50110">
    <property type="entry name" value="RESPONSE_REGULATORY"/>
    <property type="match status" value="1"/>
</dbReference>
<dbReference type="InterPro" id="IPR036388">
    <property type="entry name" value="WH-like_DNA-bd_sf"/>
</dbReference>
<reference evidence="5 6" key="1">
    <citation type="submission" date="2018-09" db="EMBL/GenBank/DDBJ databases">
        <title>Murine metabolic-syndrome-specific gut microbial biobank.</title>
        <authorList>
            <person name="Liu C."/>
        </authorList>
    </citation>
    <scope>NUCLEOTIDE SEQUENCE [LARGE SCALE GENOMIC DNA]</scope>
    <source>
        <strain evidence="5 6">WYJ21-P61</strain>
    </source>
</reference>
<feature type="domain" description="Response regulatory" evidence="4">
    <location>
        <begin position="23"/>
        <end position="142"/>
    </location>
</feature>
<dbReference type="CDD" id="cd06170">
    <property type="entry name" value="LuxR_C_like"/>
    <property type="match status" value="1"/>
</dbReference>
<feature type="domain" description="HTH luxR-type" evidence="3">
    <location>
        <begin position="162"/>
        <end position="226"/>
    </location>
</feature>
<dbReference type="InterPro" id="IPR051015">
    <property type="entry name" value="EvgA-like"/>
</dbReference>
<dbReference type="PRINTS" id="PR00038">
    <property type="entry name" value="HTHLUXR"/>
</dbReference>
<dbReference type="GO" id="GO:0006355">
    <property type="term" value="P:regulation of DNA-templated transcription"/>
    <property type="evidence" value="ECO:0007669"/>
    <property type="project" value="InterPro"/>
</dbReference>
<accession>A0AB37NVP7</accession>
<dbReference type="PANTHER" id="PTHR45566:SF2">
    <property type="entry name" value="NARL SUBFAMILY"/>
    <property type="match status" value="1"/>
</dbReference>
<dbReference type="EMBL" id="RAYV01000010">
    <property type="protein sequence ID" value="RKI87438.1"/>
    <property type="molecule type" value="Genomic_DNA"/>
</dbReference>
<dbReference type="InterPro" id="IPR000792">
    <property type="entry name" value="Tscrpt_reg_LuxR_C"/>
</dbReference>
<dbReference type="Gene3D" id="1.10.10.10">
    <property type="entry name" value="Winged helix-like DNA-binding domain superfamily/Winged helix DNA-binding domain"/>
    <property type="match status" value="1"/>
</dbReference>
<organism evidence="5 6">
    <name type="scientific">Bifidobacterium pseudolongum</name>
    <dbReference type="NCBI Taxonomy" id="1694"/>
    <lineage>
        <taxon>Bacteria</taxon>
        <taxon>Bacillati</taxon>
        <taxon>Actinomycetota</taxon>
        <taxon>Actinomycetes</taxon>
        <taxon>Bifidobacteriales</taxon>
        <taxon>Bifidobacteriaceae</taxon>
        <taxon>Bifidobacterium</taxon>
    </lineage>
</organism>
<dbReference type="Proteomes" id="UP000273889">
    <property type="component" value="Unassembled WGS sequence"/>
</dbReference>
<gene>
    <name evidence="5" type="ORF">D7V89_07395</name>
</gene>
<keyword evidence="2" id="KW-0597">Phosphoprotein</keyword>
<comment type="caution">
    <text evidence="5">The sequence shown here is derived from an EMBL/GenBank/DDBJ whole genome shotgun (WGS) entry which is preliminary data.</text>
</comment>
<dbReference type="SMART" id="SM00448">
    <property type="entry name" value="REC"/>
    <property type="match status" value="1"/>
</dbReference>
<name>A0AB37NVP7_9BIFI</name>
<dbReference type="Pfam" id="PF00196">
    <property type="entry name" value="GerE"/>
    <property type="match status" value="1"/>
</dbReference>
<dbReference type="PANTHER" id="PTHR45566">
    <property type="entry name" value="HTH-TYPE TRANSCRIPTIONAL REGULATOR YHJB-RELATED"/>
    <property type="match status" value="1"/>
</dbReference>
<dbReference type="GO" id="GO:0003677">
    <property type="term" value="F:DNA binding"/>
    <property type="evidence" value="ECO:0007669"/>
    <property type="project" value="UniProtKB-KW"/>
</dbReference>
<protein>
    <submittedName>
        <fullName evidence="5">DNA-binding response regulator</fullName>
    </submittedName>
</protein>
<dbReference type="Gene3D" id="3.40.50.2300">
    <property type="match status" value="1"/>
</dbReference>
<dbReference type="GO" id="GO:0000160">
    <property type="term" value="P:phosphorelay signal transduction system"/>
    <property type="evidence" value="ECO:0007669"/>
    <property type="project" value="InterPro"/>
</dbReference>
<evidence type="ECO:0000313" key="5">
    <source>
        <dbReference type="EMBL" id="RKI87438.1"/>
    </source>
</evidence>
<dbReference type="AlphaFoldDB" id="A0AB37NVP7"/>
<dbReference type="PROSITE" id="PS00622">
    <property type="entry name" value="HTH_LUXR_1"/>
    <property type="match status" value="1"/>
</dbReference>
<dbReference type="SUPFAM" id="SSF46894">
    <property type="entry name" value="C-terminal effector domain of the bipartite response regulators"/>
    <property type="match status" value="1"/>
</dbReference>
<evidence type="ECO:0000256" key="2">
    <source>
        <dbReference type="PROSITE-ProRule" id="PRU00169"/>
    </source>
</evidence>
<dbReference type="Pfam" id="PF00072">
    <property type="entry name" value="Response_reg"/>
    <property type="match status" value="1"/>
</dbReference>
<evidence type="ECO:0000259" key="4">
    <source>
        <dbReference type="PROSITE" id="PS50110"/>
    </source>
</evidence>
<feature type="modified residue" description="4-aspartylphosphate" evidence="2">
    <location>
        <position position="77"/>
    </location>
</feature>
<evidence type="ECO:0000259" key="3">
    <source>
        <dbReference type="PROSITE" id="PS50043"/>
    </source>
</evidence>
<dbReference type="InterPro" id="IPR001789">
    <property type="entry name" value="Sig_transdc_resp-reg_receiver"/>
</dbReference>
<dbReference type="InterPro" id="IPR011006">
    <property type="entry name" value="CheY-like_superfamily"/>
</dbReference>
<dbReference type="SUPFAM" id="SSF52172">
    <property type="entry name" value="CheY-like"/>
    <property type="match status" value="1"/>
</dbReference>